<evidence type="ECO:0000313" key="4">
    <source>
        <dbReference type="EMBL" id="NYD27210.1"/>
    </source>
</evidence>
<protein>
    <submittedName>
        <fullName evidence="4">Uncharacterized protein (DUF305 family)</fullName>
    </submittedName>
</protein>
<feature type="region of interest" description="Disordered" evidence="1">
    <location>
        <begin position="22"/>
        <end position="43"/>
    </location>
</feature>
<comment type="caution">
    <text evidence="4">The sequence shown here is derived from an EMBL/GenBank/DDBJ whole genome shotgun (WGS) entry which is preliminary data.</text>
</comment>
<dbReference type="PANTHER" id="PTHR36933:SF1">
    <property type="entry name" value="SLL0788 PROTEIN"/>
    <property type="match status" value="1"/>
</dbReference>
<dbReference type="PROSITE" id="PS51257">
    <property type="entry name" value="PROKAR_LIPOPROTEIN"/>
    <property type="match status" value="1"/>
</dbReference>
<evidence type="ECO:0000313" key="5">
    <source>
        <dbReference type="Proteomes" id="UP000586095"/>
    </source>
</evidence>
<proteinExistence type="predicted"/>
<dbReference type="InterPro" id="IPR005183">
    <property type="entry name" value="DUF305_CopM-like"/>
</dbReference>
<feature type="chain" id="PRO_5038459307" evidence="2">
    <location>
        <begin position="20"/>
        <end position="196"/>
    </location>
</feature>
<dbReference type="InterPro" id="IPR012347">
    <property type="entry name" value="Ferritin-like"/>
</dbReference>
<dbReference type="PANTHER" id="PTHR36933">
    <property type="entry name" value="SLL0788 PROTEIN"/>
    <property type="match status" value="1"/>
</dbReference>
<organism evidence="4 5">
    <name type="scientific">Leucobacter aridicollis</name>
    <dbReference type="NCBI Taxonomy" id="283878"/>
    <lineage>
        <taxon>Bacteria</taxon>
        <taxon>Bacillati</taxon>
        <taxon>Actinomycetota</taxon>
        <taxon>Actinomycetes</taxon>
        <taxon>Micrococcales</taxon>
        <taxon>Microbacteriaceae</taxon>
        <taxon>Leucobacter</taxon>
    </lineage>
</organism>
<name>A0A852RED1_9MICO</name>
<evidence type="ECO:0000256" key="2">
    <source>
        <dbReference type="SAM" id="SignalP"/>
    </source>
</evidence>
<keyword evidence="5" id="KW-1185">Reference proteome</keyword>
<dbReference type="Proteomes" id="UP000586095">
    <property type="component" value="Unassembled WGS sequence"/>
</dbReference>
<gene>
    <name evidence="4" type="ORF">BJ960_002013</name>
</gene>
<dbReference type="AlphaFoldDB" id="A0A852RED1"/>
<dbReference type="Pfam" id="PF03713">
    <property type="entry name" value="DUF305"/>
    <property type="match status" value="1"/>
</dbReference>
<dbReference type="RefSeq" id="WP_185987199.1">
    <property type="nucleotide sequence ID" value="NZ_BAAALZ010000001.1"/>
</dbReference>
<accession>A0A852RED1</accession>
<evidence type="ECO:0000259" key="3">
    <source>
        <dbReference type="Pfam" id="PF03713"/>
    </source>
</evidence>
<keyword evidence="2" id="KW-0732">Signal</keyword>
<sequence length="196" mass="20447">MKKTLFFGALALAASATLAGCASTASDTGSRPPAESAAPQSQANAADEMFVTMMIPHHEQAIEMSDIVLAADGVDPAVAEIAAQVKAAQQPEIDKMLSWLEEWGVAYEPEGSASHSAHGGMDGMLSAEDLAALESASGDDVGRLFLEQMIAHHEGAVDMAKDALAEGNDPKVRALAEQVVADQTEEITAMQDLLAR</sequence>
<reference evidence="4 5" key="1">
    <citation type="submission" date="2020-07" db="EMBL/GenBank/DDBJ databases">
        <title>Sequencing the genomes of 1000 actinobacteria strains.</title>
        <authorList>
            <person name="Klenk H.-P."/>
        </authorList>
    </citation>
    <scope>NUCLEOTIDE SEQUENCE [LARGE SCALE GENOMIC DNA]</scope>
    <source>
        <strain evidence="4 5">DSM 17380</strain>
    </source>
</reference>
<evidence type="ECO:0000256" key="1">
    <source>
        <dbReference type="SAM" id="MobiDB-lite"/>
    </source>
</evidence>
<feature type="domain" description="DUF305" evidence="3">
    <location>
        <begin position="47"/>
        <end position="194"/>
    </location>
</feature>
<dbReference type="EMBL" id="JACCBD010000001">
    <property type="protein sequence ID" value="NYD27210.1"/>
    <property type="molecule type" value="Genomic_DNA"/>
</dbReference>
<dbReference type="Gene3D" id="1.20.1260.10">
    <property type="match status" value="1"/>
</dbReference>
<feature type="signal peptide" evidence="2">
    <location>
        <begin position="1"/>
        <end position="19"/>
    </location>
</feature>